<evidence type="ECO:0000313" key="3">
    <source>
        <dbReference type="Proteomes" id="UP001158066"/>
    </source>
</evidence>
<gene>
    <name evidence="2" type="ORF">SAMN06296020_10371</name>
</gene>
<keyword evidence="1" id="KW-1133">Transmembrane helix</keyword>
<dbReference type="RefSeq" id="WP_283408350.1">
    <property type="nucleotide sequence ID" value="NZ_FXUF01000003.1"/>
</dbReference>
<reference evidence="2" key="1">
    <citation type="submission" date="2017-05" db="EMBL/GenBank/DDBJ databases">
        <authorList>
            <person name="Varghese N."/>
            <person name="Submissions S."/>
        </authorList>
    </citation>
    <scope>NUCLEOTIDE SEQUENCE</scope>
    <source>
        <strain evidence="2">Su22</strain>
    </source>
</reference>
<dbReference type="PIRSF" id="PIRSF006594">
    <property type="entry name" value="UCP006594"/>
    <property type="match status" value="1"/>
</dbReference>
<dbReference type="InterPro" id="IPR002829">
    <property type="entry name" value="DUF116"/>
</dbReference>
<dbReference type="EMBL" id="FXUF01000003">
    <property type="protein sequence ID" value="SMP46877.1"/>
    <property type="molecule type" value="Genomic_DNA"/>
</dbReference>
<name>A0AA46AI88_9CLOT</name>
<evidence type="ECO:0008006" key="4">
    <source>
        <dbReference type="Google" id="ProtNLM"/>
    </source>
</evidence>
<comment type="caution">
    <text evidence="2">The sequence shown here is derived from an EMBL/GenBank/DDBJ whole genome shotgun (WGS) entry which is preliminary data.</text>
</comment>
<dbReference type="Pfam" id="PF01976">
    <property type="entry name" value="DUF116"/>
    <property type="match status" value="1"/>
</dbReference>
<dbReference type="PANTHER" id="PTHR43801">
    <property type="entry name" value="NUCLEOTIDE-BINDING PROTEIN-RELATED"/>
    <property type="match status" value="1"/>
</dbReference>
<evidence type="ECO:0000256" key="1">
    <source>
        <dbReference type="SAM" id="Phobius"/>
    </source>
</evidence>
<organism evidence="2 3">
    <name type="scientific">Anoxynatronum buryatiense</name>
    <dbReference type="NCBI Taxonomy" id="489973"/>
    <lineage>
        <taxon>Bacteria</taxon>
        <taxon>Bacillati</taxon>
        <taxon>Bacillota</taxon>
        <taxon>Clostridia</taxon>
        <taxon>Eubacteriales</taxon>
        <taxon>Clostridiaceae</taxon>
        <taxon>Anoxynatronum</taxon>
    </lineage>
</organism>
<evidence type="ECO:0000313" key="2">
    <source>
        <dbReference type="EMBL" id="SMP46877.1"/>
    </source>
</evidence>
<proteinExistence type="predicted"/>
<protein>
    <recommendedName>
        <fullName evidence="4">DUF116 domain-containing protein</fullName>
    </recommendedName>
</protein>
<sequence length="256" mass="29323">MNRMTNQEQKSLKKTMILLLLLLVALATAIGVFVWILAEETLLGYRLIGVVLLAVLVALSIIALSGMVAFRRLWYNKPIPIWMFSMSHFFLRWLYPTLTHMSLWFNIDKDDIRRAYTRLNNQALLNHKKRYNADEVLILTPHCLQQAACGIKITNDITQCTECGACNISGLLDLQRRYQVEVVVVTGGTLARKRIQDMKPALVIAIACERDLMSGLMDVRQLPVYALTNERPEGPCHNTRVNLLEVEQVLKRFIKR</sequence>
<dbReference type="Proteomes" id="UP001158066">
    <property type="component" value="Unassembled WGS sequence"/>
</dbReference>
<dbReference type="PANTHER" id="PTHR43801:SF1">
    <property type="entry name" value="POLYPRENYL SYNTHETASE"/>
    <property type="match status" value="1"/>
</dbReference>
<feature type="transmembrane region" description="Helical" evidence="1">
    <location>
        <begin position="44"/>
        <end position="68"/>
    </location>
</feature>
<keyword evidence="1" id="KW-0472">Membrane</keyword>
<keyword evidence="3" id="KW-1185">Reference proteome</keyword>
<feature type="transmembrane region" description="Helical" evidence="1">
    <location>
        <begin position="16"/>
        <end position="38"/>
    </location>
</feature>
<keyword evidence="1" id="KW-0812">Transmembrane</keyword>
<accession>A0AA46AI88</accession>
<dbReference type="AlphaFoldDB" id="A0AA46AI88"/>